<evidence type="ECO:0000256" key="2">
    <source>
        <dbReference type="ARBA" id="ARBA00023163"/>
    </source>
</evidence>
<dbReference type="PANTHER" id="PTHR30185">
    <property type="entry name" value="CRYPTIC BETA-GLUCOSIDE BGL OPERON ANTITERMINATOR"/>
    <property type="match status" value="1"/>
</dbReference>
<dbReference type="OrthoDB" id="2194815at2"/>
<feature type="domain" description="Mga helix-turn-helix" evidence="3">
    <location>
        <begin position="85"/>
        <end position="163"/>
    </location>
</feature>
<dbReference type="Proteomes" id="UP000014127">
    <property type="component" value="Unassembled WGS sequence"/>
</dbReference>
<accession>S1NJK7</accession>
<comment type="caution">
    <text evidence="4">The sequence shown here is derived from an EMBL/GenBank/DDBJ whole genome shotgun (WGS) entry which is preliminary data.</text>
</comment>
<dbReference type="Pfam" id="PF05043">
    <property type="entry name" value="Mga"/>
    <property type="match status" value="1"/>
</dbReference>
<dbReference type="PANTHER" id="PTHR30185:SF18">
    <property type="entry name" value="TRANSCRIPTIONAL REGULATOR MTLR"/>
    <property type="match status" value="1"/>
</dbReference>
<dbReference type="PATRIC" id="fig|1139219.3.peg.2644"/>
<sequence length="506" mass="61036">MLKRELLEKPYDLMNDILVYLYNNGGRCTKEELCHNLEITKNTLAEYTILLQNFISEHSFSNEITIIEENQMLLLKKKRTFPLKLCYLKFLERSSKYQIINWVFTNGSINGPIFQNYFNISSATYYRRIAELNKLLEEFQLSLKRGIIVGNENQIRFFYYCYFWFLKENKNDFMKEVNQLYVPLIDELKEQLDISFDHLEELQIKMWMKVSFTRLNQTKNYTFADEFERKDRPLFDEINKILFHYMKAYGRPYTLYEGLMFYDFFCSMRNFSVYSPFAFRLAQRQREEKTYLDYQNQQILIYLNRIGYIKNQFFPKRHRILSHYLYQYHSQLYYFDGFILNFDSWGLFLTAQNLREPFNFEDVHQFMNFCQQQFYPNDPLQRYCSVLSEINYSSILNIAQDLANKHISIAVHHSLNPFLASLTIQLLKNTLGNKYELDLSLHGEDVPHDILLSNIYNEIFAENSAYYYVFSDCCNQYDVAEIEKLIQQVITDQFAQNHNDANDFYQ</sequence>
<keyword evidence="1" id="KW-0805">Transcription regulation</keyword>
<evidence type="ECO:0000313" key="4">
    <source>
        <dbReference type="EMBL" id="EOT38430.1"/>
    </source>
</evidence>
<dbReference type="RefSeq" id="WP_016173806.1">
    <property type="nucleotide sequence ID" value="NZ_ASWK01000001.1"/>
</dbReference>
<dbReference type="STRING" id="44009.RV01_GL002271"/>
<dbReference type="InterPro" id="IPR036388">
    <property type="entry name" value="WH-like_DNA-bd_sf"/>
</dbReference>
<organism evidence="4 5">
    <name type="scientific">Enterococcus dispar ATCC 51266</name>
    <dbReference type="NCBI Taxonomy" id="1139219"/>
    <lineage>
        <taxon>Bacteria</taxon>
        <taxon>Bacillati</taxon>
        <taxon>Bacillota</taxon>
        <taxon>Bacilli</taxon>
        <taxon>Lactobacillales</taxon>
        <taxon>Enterococcaceae</taxon>
        <taxon>Enterococcus</taxon>
    </lineage>
</organism>
<reference evidence="4 5" key="1">
    <citation type="submission" date="2013-03" db="EMBL/GenBank/DDBJ databases">
        <title>The Genome Sequence of Enterococcus dispar ATCC_51266 (Illumina only assembly).</title>
        <authorList>
            <consortium name="The Broad Institute Genomics Platform"/>
            <consortium name="The Broad Institute Genome Sequencing Center for Infectious Disease"/>
            <person name="Earl A."/>
            <person name="Russ C."/>
            <person name="Gilmore M."/>
            <person name="Surin D."/>
            <person name="Walker B."/>
            <person name="Young S."/>
            <person name="Zeng Q."/>
            <person name="Gargeya S."/>
            <person name="Fitzgerald M."/>
            <person name="Haas B."/>
            <person name="Abouelleil A."/>
            <person name="Allen A.W."/>
            <person name="Alvarado L."/>
            <person name="Arachchi H.M."/>
            <person name="Berlin A.M."/>
            <person name="Chapman S.B."/>
            <person name="Gainer-Dewar J."/>
            <person name="Goldberg J."/>
            <person name="Griggs A."/>
            <person name="Gujja S."/>
            <person name="Hansen M."/>
            <person name="Howarth C."/>
            <person name="Imamovic A."/>
            <person name="Ireland A."/>
            <person name="Larimer J."/>
            <person name="McCowan C."/>
            <person name="Murphy C."/>
            <person name="Pearson M."/>
            <person name="Poon T.W."/>
            <person name="Priest M."/>
            <person name="Roberts A."/>
            <person name="Saif S."/>
            <person name="Shea T."/>
            <person name="Sisk P."/>
            <person name="Sykes S."/>
            <person name="Wortman J."/>
            <person name="Nusbaum C."/>
            <person name="Birren B."/>
        </authorList>
    </citation>
    <scope>NUCLEOTIDE SEQUENCE [LARGE SCALE GENOMIC DNA]</scope>
    <source>
        <strain evidence="4 5">ATCC 51266</strain>
    </source>
</reference>
<dbReference type="InterPro" id="IPR050661">
    <property type="entry name" value="BglG_antiterminators"/>
</dbReference>
<proteinExistence type="predicted"/>
<name>S1NJK7_9ENTE</name>
<gene>
    <name evidence="4" type="ORF">OMK_02699</name>
</gene>
<protein>
    <recommendedName>
        <fullName evidence="3">Mga helix-turn-helix domain-containing protein</fullName>
    </recommendedName>
</protein>
<dbReference type="Gene3D" id="1.10.10.10">
    <property type="entry name" value="Winged helix-like DNA-binding domain superfamily/Winged helix DNA-binding domain"/>
    <property type="match status" value="1"/>
</dbReference>
<evidence type="ECO:0000256" key="1">
    <source>
        <dbReference type="ARBA" id="ARBA00023015"/>
    </source>
</evidence>
<evidence type="ECO:0000259" key="3">
    <source>
        <dbReference type="Pfam" id="PF05043"/>
    </source>
</evidence>
<dbReference type="eggNOG" id="COG3711">
    <property type="taxonomic scope" value="Bacteria"/>
</dbReference>
<keyword evidence="2" id="KW-0804">Transcription</keyword>
<dbReference type="EMBL" id="AHYR01000013">
    <property type="protein sequence ID" value="EOT38430.1"/>
    <property type="molecule type" value="Genomic_DNA"/>
</dbReference>
<dbReference type="HOGENOM" id="CLU_043511_1_0_9"/>
<keyword evidence="5" id="KW-1185">Reference proteome</keyword>
<dbReference type="InterPro" id="IPR007737">
    <property type="entry name" value="Mga_HTH"/>
</dbReference>
<dbReference type="AlphaFoldDB" id="S1NJK7"/>
<evidence type="ECO:0000313" key="5">
    <source>
        <dbReference type="Proteomes" id="UP000014127"/>
    </source>
</evidence>